<protein>
    <submittedName>
        <fullName evidence="2">Uncharacterized protein</fullName>
    </submittedName>
</protein>
<feature type="signal peptide" evidence="1">
    <location>
        <begin position="1"/>
        <end position="16"/>
    </location>
</feature>
<dbReference type="AlphaFoldDB" id="A0AAN9EVI8"/>
<organism evidence="2 3">
    <name type="scientific">Crotalaria pallida</name>
    <name type="common">Smooth rattlebox</name>
    <name type="synonym">Crotalaria striata</name>
    <dbReference type="NCBI Taxonomy" id="3830"/>
    <lineage>
        <taxon>Eukaryota</taxon>
        <taxon>Viridiplantae</taxon>
        <taxon>Streptophyta</taxon>
        <taxon>Embryophyta</taxon>
        <taxon>Tracheophyta</taxon>
        <taxon>Spermatophyta</taxon>
        <taxon>Magnoliopsida</taxon>
        <taxon>eudicotyledons</taxon>
        <taxon>Gunneridae</taxon>
        <taxon>Pentapetalae</taxon>
        <taxon>rosids</taxon>
        <taxon>fabids</taxon>
        <taxon>Fabales</taxon>
        <taxon>Fabaceae</taxon>
        <taxon>Papilionoideae</taxon>
        <taxon>50 kb inversion clade</taxon>
        <taxon>genistoids sensu lato</taxon>
        <taxon>core genistoids</taxon>
        <taxon>Crotalarieae</taxon>
        <taxon>Crotalaria</taxon>
    </lineage>
</organism>
<keyword evidence="3" id="KW-1185">Reference proteome</keyword>
<keyword evidence="1" id="KW-0732">Signal</keyword>
<proteinExistence type="predicted"/>
<reference evidence="2 3" key="1">
    <citation type="submission" date="2024-01" db="EMBL/GenBank/DDBJ databases">
        <title>The genomes of 5 underutilized Papilionoideae crops provide insights into root nodulation and disease resistanc.</title>
        <authorList>
            <person name="Yuan L."/>
        </authorList>
    </citation>
    <scope>NUCLEOTIDE SEQUENCE [LARGE SCALE GENOMIC DNA]</scope>
    <source>
        <strain evidence="2">ZHUSHIDOU_FW_LH</strain>
        <tissue evidence="2">Leaf</tissue>
    </source>
</reference>
<sequence length="75" mass="8783">MYLSFRLILIFKRLLFMFLDDTCKLNAACEKYLHAFDALAQENAEIDKQNWYMDLKLGELILATIFKSQSSSLNI</sequence>
<evidence type="ECO:0000313" key="2">
    <source>
        <dbReference type="EMBL" id="KAK7262005.1"/>
    </source>
</evidence>
<evidence type="ECO:0000256" key="1">
    <source>
        <dbReference type="SAM" id="SignalP"/>
    </source>
</evidence>
<name>A0AAN9EVI8_CROPI</name>
<comment type="caution">
    <text evidence="2">The sequence shown here is derived from an EMBL/GenBank/DDBJ whole genome shotgun (WGS) entry which is preliminary data.</text>
</comment>
<accession>A0AAN9EVI8</accession>
<gene>
    <name evidence="2" type="ORF">RIF29_28333</name>
</gene>
<dbReference type="Proteomes" id="UP001372338">
    <property type="component" value="Unassembled WGS sequence"/>
</dbReference>
<evidence type="ECO:0000313" key="3">
    <source>
        <dbReference type="Proteomes" id="UP001372338"/>
    </source>
</evidence>
<dbReference type="EMBL" id="JAYWIO010000005">
    <property type="protein sequence ID" value="KAK7262005.1"/>
    <property type="molecule type" value="Genomic_DNA"/>
</dbReference>
<feature type="chain" id="PRO_5042812877" evidence="1">
    <location>
        <begin position="17"/>
        <end position="75"/>
    </location>
</feature>